<keyword evidence="3 4" id="KW-0732">Signal</keyword>
<feature type="signal peptide" evidence="4">
    <location>
        <begin position="1"/>
        <end position="22"/>
    </location>
</feature>
<protein>
    <submittedName>
        <fullName evidence="6">ABC transporter substrate-binding protein</fullName>
    </submittedName>
</protein>
<evidence type="ECO:0000256" key="4">
    <source>
        <dbReference type="SAM" id="SignalP"/>
    </source>
</evidence>
<sequence length="332" mass="35298">MKKTIAAVFAATALAIAALAGASGCGDGKTRIDLCEVTHSVFYAPLYVALNNGYFEERGLEVTLTNAGGTDKVTAALVSGSADIGLMGPEGVIYASEMKNAPVVFGQLTKRDGSFLVSKVDEADTFEWSDLEGKHVLAGRVGGVPAMTMQYIMNGYGLYDGVNCTINTEVAFNMMGSVFEADDSVDYTTLFEPTASEFEETGRGYIVASVGEESGEVPYTAFCALGSYLEEERDTAKAFLSAVREGYEFMCESTPAEVAKSLAPSFDGTSEESLATAVESYLAIDAWCSSPVMTEESLDRLQDIMKNAGELDEEVSFADIVDNSLAEEIAKG</sequence>
<evidence type="ECO:0000313" key="7">
    <source>
        <dbReference type="Proteomes" id="UP000823990"/>
    </source>
</evidence>
<dbReference type="SUPFAM" id="SSF53850">
    <property type="entry name" value="Periplasmic binding protein-like II"/>
    <property type="match status" value="1"/>
</dbReference>
<organism evidence="6 7">
    <name type="scientific">Candidatus Protoclostridium stercorigallinarum</name>
    <dbReference type="NCBI Taxonomy" id="2838741"/>
    <lineage>
        <taxon>Bacteria</taxon>
        <taxon>Bacillati</taxon>
        <taxon>Bacillota</taxon>
        <taxon>Clostridia</taxon>
        <taxon>Candidatus Protoclostridium</taxon>
    </lineage>
</organism>
<evidence type="ECO:0000256" key="3">
    <source>
        <dbReference type="ARBA" id="ARBA00022729"/>
    </source>
</evidence>
<dbReference type="Proteomes" id="UP000823990">
    <property type="component" value="Unassembled WGS sequence"/>
</dbReference>
<dbReference type="PROSITE" id="PS51257">
    <property type="entry name" value="PROKAR_LIPOPROTEIN"/>
    <property type="match status" value="1"/>
</dbReference>
<feature type="domain" description="SsuA/THI5-like" evidence="5">
    <location>
        <begin position="44"/>
        <end position="252"/>
    </location>
</feature>
<evidence type="ECO:0000313" key="6">
    <source>
        <dbReference type="EMBL" id="HIW02997.1"/>
    </source>
</evidence>
<dbReference type="Gene3D" id="3.40.190.10">
    <property type="entry name" value="Periplasmic binding protein-like II"/>
    <property type="match status" value="2"/>
</dbReference>
<dbReference type="GO" id="GO:0042597">
    <property type="term" value="C:periplasmic space"/>
    <property type="evidence" value="ECO:0007669"/>
    <property type="project" value="UniProtKB-SubCell"/>
</dbReference>
<name>A0A9D1Q064_9FIRM</name>
<reference evidence="6" key="2">
    <citation type="submission" date="2021-04" db="EMBL/GenBank/DDBJ databases">
        <authorList>
            <person name="Gilroy R."/>
        </authorList>
    </citation>
    <scope>NUCLEOTIDE SEQUENCE</scope>
    <source>
        <strain evidence="6">12435</strain>
    </source>
</reference>
<reference evidence="6" key="1">
    <citation type="journal article" date="2021" name="PeerJ">
        <title>Extensive microbial diversity within the chicken gut microbiome revealed by metagenomics and culture.</title>
        <authorList>
            <person name="Gilroy R."/>
            <person name="Ravi A."/>
            <person name="Getino M."/>
            <person name="Pursley I."/>
            <person name="Horton D.L."/>
            <person name="Alikhan N.F."/>
            <person name="Baker D."/>
            <person name="Gharbi K."/>
            <person name="Hall N."/>
            <person name="Watson M."/>
            <person name="Adriaenssens E.M."/>
            <person name="Foster-Nyarko E."/>
            <person name="Jarju S."/>
            <person name="Secka A."/>
            <person name="Antonio M."/>
            <person name="Oren A."/>
            <person name="Chaudhuri R.R."/>
            <person name="La Ragione R."/>
            <person name="Hildebrand F."/>
            <person name="Pallen M.J."/>
        </authorList>
    </citation>
    <scope>NUCLEOTIDE SEQUENCE</scope>
    <source>
        <strain evidence="6">12435</strain>
    </source>
</reference>
<evidence type="ECO:0000259" key="5">
    <source>
        <dbReference type="Pfam" id="PF09084"/>
    </source>
</evidence>
<dbReference type="Pfam" id="PF09084">
    <property type="entry name" value="NMT1"/>
    <property type="match status" value="1"/>
</dbReference>
<gene>
    <name evidence="6" type="ORF">H9892_06625</name>
</gene>
<dbReference type="PANTHER" id="PTHR30024">
    <property type="entry name" value="ALIPHATIC SULFONATES-BINDING PROTEIN-RELATED"/>
    <property type="match status" value="1"/>
</dbReference>
<proteinExistence type="inferred from homology"/>
<accession>A0A9D1Q064</accession>
<dbReference type="InterPro" id="IPR015168">
    <property type="entry name" value="SsuA/THI5"/>
</dbReference>
<evidence type="ECO:0000256" key="2">
    <source>
        <dbReference type="ARBA" id="ARBA00010742"/>
    </source>
</evidence>
<evidence type="ECO:0000256" key="1">
    <source>
        <dbReference type="ARBA" id="ARBA00004418"/>
    </source>
</evidence>
<comment type="subcellular location">
    <subcellularLocation>
        <location evidence="1">Periplasm</location>
    </subcellularLocation>
</comment>
<dbReference type="AlphaFoldDB" id="A0A9D1Q064"/>
<dbReference type="PANTHER" id="PTHR30024:SF47">
    <property type="entry name" value="TAURINE-BINDING PERIPLASMIC PROTEIN"/>
    <property type="match status" value="1"/>
</dbReference>
<comment type="caution">
    <text evidence="6">The sequence shown here is derived from an EMBL/GenBank/DDBJ whole genome shotgun (WGS) entry which is preliminary data.</text>
</comment>
<dbReference type="EMBL" id="DXHS01000110">
    <property type="protein sequence ID" value="HIW02997.1"/>
    <property type="molecule type" value="Genomic_DNA"/>
</dbReference>
<feature type="chain" id="PRO_5038978550" evidence="4">
    <location>
        <begin position="23"/>
        <end position="332"/>
    </location>
</feature>
<comment type="similarity">
    <text evidence="2">Belongs to the bacterial solute-binding protein SsuA/TauA family.</text>
</comment>